<dbReference type="FunFam" id="1.20.1640.10:FF:000001">
    <property type="entry name" value="Efflux pump membrane transporter"/>
    <property type="match status" value="1"/>
</dbReference>
<feature type="compositionally biased region" description="Low complexity" evidence="10">
    <location>
        <begin position="786"/>
        <end position="809"/>
    </location>
</feature>
<evidence type="ECO:0000256" key="4">
    <source>
        <dbReference type="ARBA" id="ARBA00022475"/>
    </source>
</evidence>
<dbReference type="OrthoDB" id="9176627at2"/>
<dbReference type="STRING" id="420953.SAMN05192543_106453"/>
<dbReference type="GO" id="GO:0009636">
    <property type="term" value="P:response to toxic substance"/>
    <property type="evidence" value="ECO:0007669"/>
    <property type="project" value="UniProtKB-ARBA"/>
</dbReference>
<dbReference type="Gene3D" id="1.20.1640.10">
    <property type="entry name" value="Multidrug efflux transporter AcrB transmembrane domain"/>
    <property type="match status" value="2"/>
</dbReference>
<evidence type="ECO:0000313" key="12">
    <source>
        <dbReference type="Proteomes" id="UP000199548"/>
    </source>
</evidence>
<keyword evidence="5 9" id="KW-0997">Cell inner membrane</keyword>
<evidence type="ECO:0000313" key="11">
    <source>
        <dbReference type="EMBL" id="SFJ35048.1"/>
    </source>
</evidence>
<feature type="region of interest" description="Disordered" evidence="10">
    <location>
        <begin position="786"/>
        <end position="812"/>
    </location>
</feature>
<keyword evidence="6 9" id="KW-0812">Transmembrane</keyword>
<gene>
    <name evidence="11" type="ORF">SAMN05192543_106453</name>
</gene>
<dbReference type="Pfam" id="PF00873">
    <property type="entry name" value="ACR_tran"/>
    <property type="match status" value="1"/>
</dbReference>
<feature type="transmembrane region" description="Helical" evidence="9">
    <location>
        <begin position="1033"/>
        <end position="1057"/>
    </location>
</feature>
<evidence type="ECO:0000256" key="6">
    <source>
        <dbReference type="ARBA" id="ARBA00022692"/>
    </source>
</evidence>
<evidence type="ECO:0000256" key="2">
    <source>
        <dbReference type="ARBA" id="ARBA00010942"/>
    </source>
</evidence>
<proteinExistence type="inferred from homology"/>
<evidence type="ECO:0000256" key="8">
    <source>
        <dbReference type="ARBA" id="ARBA00023136"/>
    </source>
</evidence>
<dbReference type="GO" id="GO:0005886">
    <property type="term" value="C:plasma membrane"/>
    <property type="evidence" value="ECO:0007669"/>
    <property type="project" value="UniProtKB-SubCell"/>
</dbReference>
<evidence type="ECO:0000256" key="3">
    <source>
        <dbReference type="ARBA" id="ARBA00022448"/>
    </source>
</evidence>
<feature type="transmembrane region" description="Helical" evidence="9">
    <location>
        <begin position="366"/>
        <end position="386"/>
    </location>
</feature>
<keyword evidence="12" id="KW-1185">Reference proteome</keyword>
<dbReference type="NCBIfam" id="TIGR00915">
    <property type="entry name" value="2A0602"/>
    <property type="match status" value="1"/>
</dbReference>
<keyword evidence="4" id="KW-1003">Cell membrane</keyword>
<feature type="transmembrane region" description="Helical" evidence="9">
    <location>
        <begin position="904"/>
        <end position="923"/>
    </location>
</feature>
<evidence type="ECO:0000256" key="9">
    <source>
        <dbReference type="RuleBase" id="RU364070"/>
    </source>
</evidence>
<accession>A0A1I3QLU1</accession>
<organism evidence="11 12">
    <name type="scientific">Paraburkholderia megapolitana</name>
    <dbReference type="NCBI Taxonomy" id="420953"/>
    <lineage>
        <taxon>Bacteria</taxon>
        <taxon>Pseudomonadati</taxon>
        <taxon>Pseudomonadota</taxon>
        <taxon>Betaproteobacteria</taxon>
        <taxon>Burkholderiales</taxon>
        <taxon>Burkholderiaceae</taxon>
        <taxon>Paraburkholderia</taxon>
    </lineage>
</organism>
<dbReference type="SUPFAM" id="SSF82714">
    <property type="entry name" value="Multidrug efflux transporter AcrB TolC docking domain, DN and DC subdomains"/>
    <property type="match status" value="2"/>
</dbReference>
<feature type="transmembrane region" description="Helical" evidence="9">
    <location>
        <begin position="340"/>
        <end position="359"/>
    </location>
</feature>
<keyword evidence="3 9" id="KW-0813">Transport</keyword>
<dbReference type="PANTHER" id="PTHR32063">
    <property type="match status" value="1"/>
</dbReference>
<name>A0A1I3QLU1_9BURK</name>
<sequence>MPRFFIDRPVFAWVIPILICLLGVISLSRMGIDSYPDIAPPEVTVTATYPGANAATMESTVTQVIEQQLTGIDNLLYFSSTSGSNGTATITLSFATGTNPDIAEVQVQNKVQLAQPLLPTAVTEQGVVVAKASPDILLFIGLTSTNPAIDAARLSDIVASQIQPVVARINGVGNTFELGSEYAVRIWIDPDKLQSYGLSTTQVVNAISGQNAQFATGSLGADPAVKGQTFTATVSGDALFSSLQQFRDIILTSTNTGTVVRLSDVARITFGAQTYGSSATYKDKEAGGLGLYLLPGSNALAVAKAVKAEMAILSKDLPTGVSWDVPYDTTPFITASITDVVRTLIEAIVLVFFVMLIFLQNLRATIIPTLVIPVALLGTFIGLKALNYSLNQLTLFGMVLAIGIIVDDAIVVIENVERIMSDEKLAPKPATRKAMGQITGAIVAITVVLIAVFVPSAFQPGATGIIYAQFALTIAISMGFSAFLAMSFTPSLCAAILRPTHDEKPNRIYRWFNAAFAKLSDTYFGQVTRAVRHAPRWMVLFALVAVLTGFLFTRLPTSFVPDEDQGFMLALVSLPTGATLERNSQVMAEINKKLENSPIGKDIAGIFNVKGFSFVGNSENVGMIFIKLTDWKARSKTAMQLIPEANGILHSITDAQIFVVNLPTIRGLSQFGGVDMYLQARAGQSRAELGQATGMLLGQAAKNPVLFGVRPNSLPEAPQLQVTVDRVQAQSMGLSLNDVYSTIQSQLAPSYIDQFTYAGRVKRVYVQSDAPFRMGLDSLQHLYTPTNVTSSSSTTTSSSSTASGVNSSGYQTPVNPSVSNSAISPYNMVPLSSVVKATWGVGPQALPRYNGYSAIEIVGNSAPGYSTGQAMDTIQGIINKSLPPGFAADWTGQSYQEILAGNSATLLTILSIVIVFLCLAALYESWSIPVAVLLVVPLGLLGMLTFCLLTGVPNDIYFKIGMVTVIGLAAKNAILIVEFAVDGQAHGMTLFDATLNAAKLRLRPILMTSMAFILGVFPLVISSGAGAASRHEIGIGVIGGMLFATVFGLLLIPVFYVSVRRMLGDKLDEVTHKLRLAEHDGQTDT</sequence>
<feature type="transmembrane region" description="Helical" evidence="9">
    <location>
        <begin position="392"/>
        <end position="413"/>
    </location>
</feature>
<dbReference type="SUPFAM" id="SSF82866">
    <property type="entry name" value="Multidrug efflux transporter AcrB transmembrane domain"/>
    <property type="match status" value="2"/>
</dbReference>
<comment type="similarity">
    <text evidence="2 9">Belongs to the resistance-nodulation-cell division (RND) (TC 2.A.6) family.</text>
</comment>
<evidence type="ECO:0000256" key="5">
    <source>
        <dbReference type="ARBA" id="ARBA00022519"/>
    </source>
</evidence>
<dbReference type="Gene3D" id="3.30.70.1440">
    <property type="entry name" value="Multidrug efflux transporter AcrB pore domain"/>
    <property type="match status" value="1"/>
</dbReference>
<feature type="transmembrane region" description="Helical" evidence="9">
    <location>
        <begin position="466"/>
        <end position="497"/>
    </location>
</feature>
<feature type="transmembrane region" description="Helical" evidence="9">
    <location>
        <begin position="930"/>
        <end position="951"/>
    </location>
</feature>
<dbReference type="Gene3D" id="3.30.70.1430">
    <property type="entry name" value="Multidrug efflux transporter AcrB pore domain"/>
    <property type="match status" value="2"/>
</dbReference>
<dbReference type="FunFam" id="3.30.70.1430:FF:000001">
    <property type="entry name" value="Efflux pump membrane transporter"/>
    <property type="match status" value="1"/>
</dbReference>
<protein>
    <recommendedName>
        <fullName evidence="9">Efflux pump membrane transporter</fullName>
    </recommendedName>
</protein>
<feature type="transmembrane region" description="Helical" evidence="9">
    <location>
        <begin position="1002"/>
        <end position="1021"/>
    </location>
</feature>
<dbReference type="Gene3D" id="3.30.2090.10">
    <property type="entry name" value="Multidrug efflux transporter AcrB TolC docking domain, DN and DC subdomains"/>
    <property type="match status" value="2"/>
</dbReference>
<dbReference type="PANTHER" id="PTHR32063:SF13">
    <property type="entry name" value="MULTIDRUG EFFLUX PUMP SUBUNIT ACRB-RELATED"/>
    <property type="match status" value="1"/>
</dbReference>
<dbReference type="EMBL" id="FOQU01000006">
    <property type="protein sequence ID" value="SFJ35048.1"/>
    <property type="molecule type" value="Genomic_DNA"/>
</dbReference>
<dbReference type="InterPro" id="IPR027463">
    <property type="entry name" value="AcrB_DN_DC_subdom"/>
</dbReference>
<comment type="subcellular location">
    <subcellularLocation>
        <location evidence="1 9">Cell inner membrane</location>
        <topology evidence="1 9">Multi-pass membrane protein</topology>
    </subcellularLocation>
</comment>
<dbReference type="InterPro" id="IPR001036">
    <property type="entry name" value="Acrflvin-R"/>
</dbReference>
<dbReference type="PRINTS" id="PR00702">
    <property type="entry name" value="ACRIFLAVINRP"/>
</dbReference>
<feature type="transmembrane region" description="Helical" evidence="9">
    <location>
        <begin position="12"/>
        <end position="32"/>
    </location>
</feature>
<feature type="transmembrane region" description="Helical" evidence="9">
    <location>
        <begin position="957"/>
        <end position="981"/>
    </location>
</feature>
<dbReference type="Gene3D" id="3.30.70.1320">
    <property type="entry name" value="Multidrug efflux transporter AcrB pore domain like"/>
    <property type="match status" value="1"/>
</dbReference>
<keyword evidence="8 9" id="KW-0472">Membrane</keyword>
<feature type="transmembrane region" description="Helical" evidence="9">
    <location>
        <begin position="434"/>
        <end position="454"/>
    </location>
</feature>
<reference evidence="11 12" key="1">
    <citation type="submission" date="2016-10" db="EMBL/GenBank/DDBJ databases">
        <authorList>
            <person name="de Groot N.N."/>
        </authorList>
    </citation>
    <scope>NUCLEOTIDE SEQUENCE [LARGE SCALE GENOMIC DNA]</scope>
    <source>
        <strain evidence="11 12">LMG 23650</strain>
    </source>
</reference>
<dbReference type="RefSeq" id="WP_091015759.1">
    <property type="nucleotide sequence ID" value="NZ_CP041743.1"/>
</dbReference>
<dbReference type="GO" id="GO:0015562">
    <property type="term" value="F:efflux transmembrane transporter activity"/>
    <property type="evidence" value="ECO:0007669"/>
    <property type="project" value="InterPro"/>
</dbReference>
<dbReference type="Proteomes" id="UP000199548">
    <property type="component" value="Unassembled WGS sequence"/>
</dbReference>
<evidence type="ECO:0000256" key="7">
    <source>
        <dbReference type="ARBA" id="ARBA00022989"/>
    </source>
</evidence>
<dbReference type="AlphaFoldDB" id="A0A1I3QLU1"/>
<dbReference type="InterPro" id="IPR004764">
    <property type="entry name" value="MdtF-like"/>
</dbReference>
<evidence type="ECO:0000256" key="1">
    <source>
        <dbReference type="ARBA" id="ARBA00004429"/>
    </source>
</evidence>
<keyword evidence="7 9" id="KW-1133">Transmembrane helix</keyword>
<feature type="transmembrane region" description="Helical" evidence="9">
    <location>
        <begin position="537"/>
        <end position="555"/>
    </location>
</feature>
<evidence type="ECO:0000256" key="10">
    <source>
        <dbReference type="SAM" id="MobiDB-lite"/>
    </source>
</evidence>
<dbReference type="SUPFAM" id="SSF82693">
    <property type="entry name" value="Multidrug efflux transporter AcrB pore domain, PN1, PN2, PC1 and PC2 subdomains"/>
    <property type="match status" value="4"/>
</dbReference>
<dbReference type="GO" id="GO:0042910">
    <property type="term" value="F:xenobiotic transmembrane transporter activity"/>
    <property type="evidence" value="ECO:0007669"/>
    <property type="project" value="TreeGrafter"/>
</dbReference>